<evidence type="ECO:0000256" key="1">
    <source>
        <dbReference type="SAM" id="MobiDB-lite"/>
    </source>
</evidence>
<protein>
    <submittedName>
        <fullName evidence="2">Uncharacterized protein</fullName>
    </submittedName>
</protein>
<gene>
    <name evidence="2" type="ORF">BJ212DRAFT_1479925</name>
</gene>
<dbReference type="RefSeq" id="XP_041194160.1">
    <property type="nucleotide sequence ID" value="XM_041339974.1"/>
</dbReference>
<reference evidence="2" key="1">
    <citation type="journal article" date="2020" name="New Phytol.">
        <title>Comparative genomics reveals dynamic genome evolution in host specialist ectomycorrhizal fungi.</title>
        <authorList>
            <person name="Lofgren L.A."/>
            <person name="Nguyen N.H."/>
            <person name="Vilgalys R."/>
            <person name="Ruytinx J."/>
            <person name="Liao H.L."/>
            <person name="Branco S."/>
            <person name="Kuo A."/>
            <person name="LaButti K."/>
            <person name="Lipzen A."/>
            <person name="Andreopoulos W."/>
            <person name="Pangilinan J."/>
            <person name="Riley R."/>
            <person name="Hundley H."/>
            <person name="Na H."/>
            <person name="Barry K."/>
            <person name="Grigoriev I.V."/>
            <person name="Stajich J.E."/>
            <person name="Kennedy P.G."/>
        </authorList>
    </citation>
    <scope>NUCLEOTIDE SEQUENCE</scope>
    <source>
        <strain evidence="2">MN1</strain>
    </source>
</reference>
<dbReference type="EMBL" id="JABBWG010000012">
    <property type="protein sequence ID" value="KAG1818100.1"/>
    <property type="molecule type" value="Genomic_DNA"/>
</dbReference>
<evidence type="ECO:0000313" key="2">
    <source>
        <dbReference type="EMBL" id="KAG1818100.1"/>
    </source>
</evidence>
<feature type="region of interest" description="Disordered" evidence="1">
    <location>
        <begin position="150"/>
        <end position="185"/>
    </location>
</feature>
<dbReference type="GeneID" id="64633990"/>
<name>A0A9P7ECZ9_9AGAM</name>
<comment type="caution">
    <text evidence="2">The sequence shown here is derived from an EMBL/GenBank/DDBJ whole genome shotgun (WGS) entry which is preliminary data.</text>
</comment>
<dbReference type="OrthoDB" id="2659054at2759"/>
<sequence length="185" mass="20754">MPKPFPPILFPNLIEDPSLKTVFGNWELFGKAMWILLWGGNGLTALQAGGPLRNGNRWEVTSLMPGLLAWVGIVVVFLLSADKEFCYSGKGKMMKIQYSYMFTSYKKILVKNWNTEYTHDIVKKLNEEDFTAAMDRALAEDIMDETVADAKANRERLRPNSPLTSEPDEDEVSNIVTAPAAARGH</sequence>
<evidence type="ECO:0000313" key="3">
    <source>
        <dbReference type="Proteomes" id="UP000807769"/>
    </source>
</evidence>
<accession>A0A9P7ECZ9</accession>
<keyword evidence="3" id="KW-1185">Reference proteome</keyword>
<dbReference type="AlphaFoldDB" id="A0A9P7ECZ9"/>
<organism evidence="2 3">
    <name type="scientific">Suillus subaureus</name>
    <dbReference type="NCBI Taxonomy" id="48587"/>
    <lineage>
        <taxon>Eukaryota</taxon>
        <taxon>Fungi</taxon>
        <taxon>Dikarya</taxon>
        <taxon>Basidiomycota</taxon>
        <taxon>Agaricomycotina</taxon>
        <taxon>Agaricomycetes</taxon>
        <taxon>Agaricomycetidae</taxon>
        <taxon>Boletales</taxon>
        <taxon>Suillineae</taxon>
        <taxon>Suillaceae</taxon>
        <taxon>Suillus</taxon>
    </lineage>
</organism>
<dbReference type="Proteomes" id="UP000807769">
    <property type="component" value="Unassembled WGS sequence"/>
</dbReference>
<proteinExistence type="predicted"/>